<dbReference type="PRINTS" id="PR00081">
    <property type="entry name" value="GDHRDH"/>
</dbReference>
<dbReference type="PANTHER" id="PTHR43477">
    <property type="entry name" value="DIHYDROANTICAPSIN 7-DEHYDROGENASE"/>
    <property type="match status" value="1"/>
</dbReference>
<dbReference type="Proteomes" id="UP000315995">
    <property type="component" value="Chromosome"/>
</dbReference>
<sequence length="249" mass="26248">MASTLNSKVIVVLGGTGGIGSQLCRDLREAGARLVIAGHHQDKVDHLCRELDAKGFQLDATDAVQVDDCFDFAMRECDRIDGAVNCVGSVFLKPAHRTNPDDYHRVVALNLDTAFFTVRSATSRMQNEGGSIVLVSSAAAQIGLANHESIAAAKAGIIGLTKAAAASYAKRGIRVNCVAPGLVETPASEQITASEKTKQYSLDMHPLGRIGKAEDVASAITWLLDGHNDWVTGQVLGVDGGLGMLKAHT</sequence>
<evidence type="ECO:0000259" key="3">
    <source>
        <dbReference type="SMART" id="SM00822"/>
    </source>
</evidence>
<dbReference type="RefSeq" id="WP_141199902.1">
    <property type="nucleotide sequence ID" value="NZ_CP041186.1"/>
</dbReference>
<feature type="domain" description="Ketoreductase" evidence="3">
    <location>
        <begin position="8"/>
        <end position="189"/>
    </location>
</feature>
<dbReference type="AlphaFoldDB" id="A0A4Y6PYP9"/>
<evidence type="ECO:0000256" key="1">
    <source>
        <dbReference type="ARBA" id="ARBA00006484"/>
    </source>
</evidence>
<dbReference type="InterPro" id="IPR002347">
    <property type="entry name" value="SDR_fam"/>
</dbReference>
<accession>A0A4Y6PYP9</accession>
<accession>A0A5B8YCQ1</accession>
<dbReference type="GO" id="GO:0016491">
    <property type="term" value="F:oxidoreductase activity"/>
    <property type="evidence" value="ECO:0007669"/>
    <property type="project" value="UniProtKB-KW"/>
</dbReference>
<keyword evidence="2" id="KW-0560">Oxidoreductase</keyword>
<proteinExistence type="inferred from homology"/>
<protein>
    <submittedName>
        <fullName evidence="4">SDR family oxidoreductase</fullName>
    </submittedName>
</protein>
<dbReference type="CDD" id="cd05233">
    <property type="entry name" value="SDR_c"/>
    <property type="match status" value="1"/>
</dbReference>
<evidence type="ECO:0000313" key="4">
    <source>
        <dbReference type="EMBL" id="QDG53446.1"/>
    </source>
</evidence>
<dbReference type="EMBL" id="CP041186">
    <property type="protein sequence ID" value="QDG53446.1"/>
    <property type="molecule type" value="Genomic_DNA"/>
</dbReference>
<gene>
    <name evidence="4" type="ORF">FIV42_22680</name>
</gene>
<evidence type="ECO:0000256" key="2">
    <source>
        <dbReference type="ARBA" id="ARBA00023002"/>
    </source>
</evidence>
<comment type="similarity">
    <text evidence="1">Belongs to the short-chain dehydrogenases/reductases (SDR) family.</text>
</comment>
<evidence type="ECO:0000313" key="5">
    <source>
        <dbReference type="Proteomes" id="UP000315995"/>
    </source>
</evidence>
<keyword evidence="5" id="KW-1185">Reference proteome</keyword>
<dbReference type="FunFam" id="3.40.50.720:FF:000084">
    <property type="entry name" value="Short-chain dehydrogenase reductase"/>
    <property type="match status" value="1"/>
</dbReference>
<reference evidence="4 5" key="1">
    <citation type="submission" date="2019-06" db="EMBL/GenBank/DDBJ databases">
        <title>Persicimonas caeni gen. nov., sp. nov., a predatory bacterium isolated from solar saltern.</title>
        <authorList>
            <person name="Wang S."/>
        </authorList>
    </citation>
    <scope>NUCLEOTIDE SEQUENCE [LARGE SCALE GENOMIC DNA]</scope>
    <source>
        <strain evidence="4 5">YN101</strain>
    </source>
</reference>
<organism evidence="4 5">
    <name type="scientific">Persicimonas caeni</name>
    <dbReference type="NCBI Taxonomy" id="2292766"/>
    <lineage>
        <taxon>Bacteria</taxon>
        <taxon>Deltaproteobacteria</taxon>
        <taxon>Bradymonadales</taxon>
        <taxon>Bradymonadaceae</taxon>
        <taxon>Persicimonas</taxon>
    </lineage>
</organism>
<dbReference type="InterPro" id="IPR051122">
    <property type="entry name" value="SDR_DHRS6-like"/>
</dbReference>
<dbReference type="SUPFAM" id="SSF51735">
    <property type="entry name" value="NAD(P)-binding Rossmann-fold domains"/>
    <property type="match status" value="1"/>
</dbReference>
<dbReference type="Gene3D" id="3.40.50.720">
    <property type="entry name" value="NAD(P)-binding Rossmann-like Domain"/>
    <property type="match status" value="1"/>
</dbReference>
<dbReference type="Pfam" id="PF13561">
    <property type="entry name" value="adh_short_C2"/>
    <property type="match status" value="1"/>
</dbReference>
<dbReference type="PANTHER" id="PTHR43477:SF1">
    <property type="entry name" value="DIHYDROANTICAPSIN 7-DEHYDROGENASE"/>
    <property type="match status" value="1"/>
</dbReference>
<name>A0A4Y6PYP9_PERCE</name>
<dbReference type="InterPro" id="IPR036291">
    <property type="entry name" value="NAD(P)-bd_dom_sf"/>
</dbReference>
<dbReference type="InterPro" id="IPR057326">
    <property type="entry name" value="KR_dom"/>
</dbReference>
<dbReference type="OrthoDB" id="5354363at2"/>
<dbReference type="SMART" id="SM00822">
    <property type="entry name" value="PKS_KR"/>
    <property type="match status" value="1"/>
</dbReference>